<proteinExistence type="evidence at transcript level"/>
<evidence type="ECO:0000256" key="1">
    <source>
        <dbReference type="SAM" id="SignalP"/>
    </source>
</evidence>
<evidence type="ECO:0000313" key="2">
    <source>
        <dbReference type="EMBL" id="JAC30901.1"/>
    </source>
</evidence>
<dbReference type="EMBL" id="GBBM01004517">
    <property type="protein sequence ID" value="JAC30901.1"/>
    <property type="molecule type" value="mRNA"/>
</dbReference>
<dbReference type="AlphaFoldDB" id="A0A023G9E5"/>
<feature type="chain" id="PRO_5001517290" evidence="1">
    <location>
        <begin position="21"/>
        <end position="198"/>
    </location>
</feature>
<accession>A0A023G9E5</accession>
<feature type="signal peptide" evidence="1">
    <location>
        <begin position="1"/>
        <end position="20"/>
    </location>
</feature>
<dbReference type="InterPro" id="IPR012674">
    <property type="entry name" value="Calycin"/>
</dbReference>
<sequence length="198" mass="22528">MILVYLFMLVLGMCVTEGAARFPKQLIDSTQAYNSTIKMIRANESLRLLMHSSQLNVKTPQCLISKFVRKEKDQVFRTVQTNYKKEDKKFAKLKTTLKISGQNKNSSFPHLQISSIADLSPRLGIQIQTVLHAEEKECFVLQVPSSDESRPLCVLWGYKCTFKCQKKFVEVCGAGRPVHLSECYISKKEKEADLGRCS</sequence>
<dbReference type="Gene3D" id="2.40.128.20">
    <property type="match status" value="1"/>
</dbReference>
<keyword evidence="1" id="KW-0732">Signal</keyword>
<reference evidence="2" key="1">
    <citation type="submission" date="2014-03" db="EMBL/GenBank/DDBJ databases">
        <title>The sialotranscriptome of Amblyomma triste, Amblyomma parvum and Amblyomma cajennense ticks, uncovered by 454-based RNA-seq.</title>
        <authorList>
            <person name="Garcia G.R."/>
            <person name="Gardinassi L.G."/>
            <person name="Ribeiro J.M."/>
            <person name="Anatriello E."/>
            <person name="Ferreira B.R."/>
            <person name="Moreira H.N."/>
            <person name="Mafra C."/>
            <person name="Olegario M.M."/>
            <person name="Szabo P.J."/>
            <person name="Miranda-Santos I.K."/>
            <person name="Maruyama S.R."/>
        </authorList>
    </citation>
    <scope>NUCLEOTIDE SEQUENCE</scope>
    <source>
        <strain evidence="2">Mato Grasso do Sul</strain>
        <tissue evidence="2">Salivary glands</tissue>
    </source>
</reference>
<organism evidence="2">
    <name type="scientific">Amblyomma triste</name>
    <name type="common">Neotropical tick</name>
    <dbReference type="NCBI Taxonomy" id="251400"/>
    <lineage>
        <taxon>Eukaryota</taxon>
        <taxon>Metazoa</taxon>
        <taxon>Ecdysozoa</taxon>
        <taxon>Arthropoda</taxon>
        <taxon>Chelicerata</taxon>
        <taxon>Arachnida</taxon>
        <taxon>Acari</taxon>
        <taxon>Parasitiformes</taxon>
        <taxon>Ixodida</taxon>
        <taxon>Ixodoidea</taxon>
        <taxon>Ixodidae</taxon>
        <taxon>Amblyomminae</taxon>
        <taxon>Amblyomma</taxon>
    </lineage>
</organism>
<name>A0A023G9E5_AMBTT</name>
<protein>
    <submittedName>
        <fullName evidence="2">Putative secreted protein 94</fullName>
    </submittedName>
</protein>